<dbReference type="Pfam" id="PF13328">
    <property type="entry name" value="HD_4"/>
    <property type="match status" value="1"/>
</dbReference>
<evidence type="ECO:0008006" key="2">
    <source>
        <dbReference type="Google" id="ProtNLM"/>
    </source>
</evidence>
<dbReference type="GO" id="GO:0008728">
    <property type="term" value="F:GTP diphosphokinase activity"/>
    <property type="evidence" value="ECO:0007669"/>
    <property type="project" value="TreeGrafter"/>
</dbReference>
<dbReference type="GO" id="GO:0015969">
    <property type="term" value="P:guanosine tetraphosphate metabolic process"/>
    <property type="evidence" value="ECO:0007669"/>
    <property type="project" value="TreeGrafter"/>
</dbReference>
<accession>A0A383DLS0</accession>
<reference evidence="1" key="1">
    <citation type="submission" date="2018-05" db="EMBL/GenBank/DDBJ databases">
        <authorList>
            <person name="Lanie J.A."/>
            <person name="Ng W.-L."/>
            <person name="Kazmierczak K.M."/>
            <person name="Andrzejewski T.M."/>
            <person name="Davidsen T.M."/>
            <person name="Wayne K.J."/>
            <person name="Tettelin H."/>
            <person name="Glass J.I."/>
            <person name="Rusch D."/>
            <person name="Podicherti R."/>
            <person name="Tsui H.-C.T."/>
            <person name="Winkler M.E."/>
        </authorList>
    </citation>
    <scope>NUCLEOTIDE SEQUENCE</scope>
</reference>
<dbReference type="SUPFAM" id="SSF109604">
    <property type="entry name" value="HD-domain/PDEase-like"/>
    <property type="match status" value="1"/>
</dbReference>
<dbReference type="AlphaFoldDB" id="A0A383DLS0"/>
<dbReference type="Gene3D" id="1.10.3210.10">
    <property type="entry name" value="Hypothetical protein af1432"/>
    <property type="match status" value="1"/>
</dbReference>
<dbReference type="GO" id="GO:0008893">
    <property type="term" value="F:guanosine-3',5'-bis(diphosphate) 3'-diphosphatase activity"/>
    <property type="evidence" value="ECO:0007669"/>
    <property type="project" value="TreeGrafter"/>
</dbReference>
<dbReference type="GO" id="GO:0005886">
    <property type="term" value="C:plasma membrane"/>
    <property type="evidence" value="ECO:0007669"/>
    <property type="project" value="TreeGrafter"/>
</dbReference>
<evidence type="ECO:0000313" key="1">
    <source>
        <dbReference type="EMBL" id="SVE45411.1"/>
    </source>
</evidence>
<name>A0A383DLS0_9ZZZZ</name>
<proteinExistence type="predicted"/>
<gene>
    <name evidence="1" type="ORF">METZ01_LOCUS498265</name>
</gene>
<sequence length="127" mass="14284">MIRQVDLVDCVKAYDLSANEDALNRAYTFAMHAHSHQKRASGEPYFSHPLEVANILTNYKLDTQSIITALLHDTIEDTAVTSEEISEQFGEEIARLVEGVTKLTKIELQSDQSDQAENFRKLVLAMS</sequence>
<dbReference type="PANTHER" id="PTHR21262">
    <property type="entry name" value="GUANOSINE-3',5'-BIS DIPHOSPHATE 3'-PYROPHOSPHOHYDROLASE"/>
    <property type="match status" value="1"/>
</dbReference>
<organism evidence="1">
    <name type="scientific">marine metagenome</name>
    <dbReference type="NCBI Taxonomy" id="408172"/>
    <lineage>
        <taxon>unclassified sequences</taxon>
        <taxon>metagenomes</taxon>
        <taxon>ecological metagenomes</taxon>
    </lineage>
</organism>
<dbReference type="PANTHER" id="PTHR21262:SF36">
    <property type="entry name" value="BIFUNCTIONAL (P)PPGPP SYNTHASE_HYDROLASE SPOT"/>
    <property type="match status" value="1"/>
</dbReference>
<dbReference type="EMBL" id="UINC01218406">
    <property type="protein sequence ID" value="SVE45411.1"/>
    <property type="molecule type" value="Genomic_DNA"/>
</dbReference>
<protein>
    <recommendedName>
        <fullName evidence="2">HD domain-containing protein</fullName>
    </recommendedName>
</protein>
<dbReference type="GO" id="GO:0042594">
    <property type="term" value="P:response to starvation"/>
    <property type="evidence" value="ECO:0007669"/>
    <property type="project" value="TreeGrafter"/>
</dbReference>
<feature type="non-terminal residue" evidence="1">
    <location>
        <position position="127"/>
    </location>
</feature>